<keyword evidence="12" id="KW-0902">Two-component regulatory system</keyword>
<dbReference type="Pfam" id="PF02518">
    <property type="entry name" value="HATPase_c"/>
    <property type="match status" value="1"/>
</dbReference>
<dbReference type="InterPro" id="IPR036097">
    <property type="entry name" value="HisK_dim/P_sf"/>
</dbReference>
<evidence type="ECO:0000313" key="16">
    <source>
        <dbReference type="EMBL" id="EMZ25068.1"/>
    </source>
</evidence>
<feature type="domain" description="Histidine kinase" evidence="15">
    <location>
        <begin position="209"/>
        <end position="420"/>
    </location>
</feature>
<feature type="transmembrane region" description="Helical" evidence="14">
    <location>
        <begin position="7"/>
        <end position="27"/>
    </location>
</feature>
<dbReference type="EMBL" id="AQFT01000091">
    <property type="protein sequence ID" value="EMZ25068.1"/>
    <property type="molecule type" value="Genomic_DNA"/>
</dbReference>
<keyword evidence="11 14" id="KW-1133">Transmembrane helix</keyword>
<dbReference type="Gene3D" id="1.10.287.130">
    <property type="match status" value="1"/>
</dbReference>
<keyword evidence="7 14" id="KW-0812">Transmembrane</keyword>
<keyword evidence="5" id="KW-0597">Phosphoprotein</keyword>
<evidence type="ECO:0000256" key="2">
    <source>
        <dbReference type="ARBA" id="ARBA00004651"/>
    </source>
</evidence>
<evidence type="ECO:0000256" key="8">
    <source>
        <dbReference type="ARBA" id="ARBA00022741"/>
    </source>
</evidence>
<gene>
    <name evidence="16" type="ORF">C823_02958</name>
</gene>
<accession>N2AF30</accession>
<protein>
    <recommendedName>
        <fullName evidence="3">histidine kinase</fullName>
        <ecNumber evidence="3">2.7.13.3</ecNumber>
    </recommendedName>
</protein>
<proteinExistence type="predicted"/>
<evidence type="ECO:0000256" key="14">
    <source>
        <dbReference type="SAM" id="Phobius"/>
    </source>
</evidence>
<dbReference type="AlphaFoldDB" id="N2AF30"/>
<dbReference type="InterPro" id="IPR003661">
    <property type="entry name" value="HisK_dim/P_dom"/>
</dbReference>
<keyword evidence="8" id="KW-0547">Nucleotide-binding</keyword>
<dbReference type="HOGENOM" id="CLU_000445_89_38_9"/>
<dbReference type="InterPro" id="IPR050398">
    <property type="entry name" value="HssS/ArlS-like"/>
</dbReference>
<dbReference type="PATRIC" id="fig|1235802.3.peg.3124"/>
<keyword evidence="17" id="KW-1185">Reference proteome</keyword>
<dbReference type="PANTHER" id="PTHR45528:SF1">
    <property type="entry name" value="SENSOR HISTIDINE KINASE CPXA"/>
    <property type="match status" value="1"/>
</dbReference>
<evidence type="ECO:0000259" key="15">
    <source>
        <dbReference type="PROSITE" id="PS50109"/>
    </source>
</evidence>
<dbReference type="GO" id="GO:0000155">
    <property type="term" value="F:phosphorelay sensor kinase activity"/>
    <property type="evidence" value="ECO:0007669"/>
    <property type="project" value="InterPro"/>
</dbReference>
<evidence type="ECO:0000256" key="13">
    <source>
        <dbReference type="ARBA" id="ARBA00023136"/>
    </source>
</evidence>
<dbReference type="Gene3D" id="3.30.565.10">
    <property type="entry name" value="Histidine kinase-like ATPase, C-terminal domain"/>
    <property type="match status" value="1"/>
</dbReference>
<evidence type="ECO:0000256" key="12">
    <source>
        <dbReference type="ARBA" id="ARBA00023012"/>
    </source>
</evidence>
<keyword evidence="6" id="KW-0808">Transferase</keyword>
<dbReference type="eggNOG" id="COG2205">
    <property type="taxonomic scope" value="Bacteria"/>
</dbReference>
<dbReference type="SUPFAM" id="SSF55874">
    <property type="entry name" value="ATPase domain of HSP90 chaperone/DNA topoisomerase II/histidine kinase"/>
    <property type="match status" value="1"/>
</dbReference>
<dbReference type="PANTHER" id="PTHR45528">
    <property type="entry name" value="SENSOR HISTIDINE KINASE CPXA"/>
    <property type="match status" value="1"/>
</dbReference>
<dbReference type="OrthoDB" id="9780718at2"/>
<evidence type="ECO:0000313" key="17">
    <source>
        <dbReference type="Proteomes" id="UP000012589"/>
    </source>
</evidence>
<dbReference type="CDD" id="cd00082">
    <property type="entry name" value="HisKA"/>
    <property type="match status" value="1"/>
</dbReference>
<dbReference type="InterPro" id="IPR003594">
    <property type="entry name" value="HATPase_dom"/>
</dbReference>
<dbReference type="CDD" id="cd00075">
    <property type="entry name" value="HATPase"/>
    <property type="match status" value="1"/>
</dbReference>
<comment type="caution">
    <text evidence="16">The sequence shown here is derived from an EMBL/GenBank/DDBJ whole genome shotgun (WGS) entry which is preliminary data.</text>
</comment>
<dbReference type="GO" id="GO:0005886">
    <property type="term" value="C:plasma membrane"/>
    <property type="evidence" value="ECO:0007669"/>
    <property type="project" value="UniProtKB-SubCell"/>
</dbReference>
<evidence type="ECO:0000256" key="4">
    <source>
        <dbReference type="ARBA" id="ARBA00022475"/>
    </source>
</evidence>
<keyword evidence="13 14" id="KW-0472">Membrane</keyword>
<dbReference type="InterPro" id="IPR004358">
    <property type="entry name" value="Sig_transdc_His_kin-like_C"/>
</dbReference>
<feature type="transmembrane region" description="Helical" evidence="14">
    <location>
        <begin position="121"/>
        <end position="140"/>
    </location>
</feature>
<dbReference type="Proteomes" id="UP000012589">
    <property type="component" value="Unassembled WGS sequence"/>
</dbReference>
<organism evidence="16 17">
    <name type="scientific">Eubacterium plexicaudatum ASF492</name>
    <dbReference type="NCBI Taxonomy" id="1235802"/>
    <lineage>
        <taxon>Bacteria</taxon>
        <taxon>Bacillati</taxon>
        <taxon>Bacillota</taxon>
        <taxon>Clostridia</taxon>
        <taxon>Eubacteriales</taxon>
        <taxon>Eubacteriaceae</taxon>
        <taxon>Eubacterium</taxon>
    </lineage>
</organism>
<evidence type="ECO:0000256" key="5">
    <source>
        <dbReference type="ARBA" id="ARBA00022553"/>
    </source>
</evidence>
<evidence type="ECO:0000256" key="11">
    <source>
        <dbReference type="ARBA" id="ARBA00022989"/>
    </source>
</evidence>
<sequence>MESYRKFAAVVLWMTAVIFIGANIRMYHSAQDSQERMYRVEIARLVKEIQKNGFQSQDLSDFEHIYHVECRTEIDPEASDTVRQFFEQTDSDHCFRLINGVLYRFDYTMQSAYTYRNMAKAVNVSLAVMSLLLICVLLYIRQTMIKPFEAMKDIPYELSKGRLAVPLPQNKSRFFGRFLWGIDLLRENMEERKRRELKLQRAQKTLVLSVSHDIKTPLSAIKLYAKVISRNLYEDDEQLKKIAENMEAKTDEIGGFVTQMIKASGEDFLNVEVGQDGFYLSQLVKNIAGYYEDKLKLLHTDFIIEPYVERLLKGDFDRSVEVLQNMMENAIKYGDGTGIALKFGEEEDCVLVTVQNSGNTLPESELLHIFDSFWRGSNVQNNAGSGLGLYICRSLMHRMDGDIFAYIQDGDMYVSAVFRK</sequence>
<evidence type="ECO:0000256" key="9">
    <source>
        <dbReference type="ARBA" id="ARBA00022777"/>
    </source>
</evidence>
<dbReference type="GO" id="GO:0005524">
    <property type="term" value="F:ATP binding"/>
    <property type="evidence" value="ECO:0007669"/>
    <property type="project" value="UniProtKB-KW"/>
</dbReference>
<dbReference type="SMART" id="SM00387">
    <property type="entry name" value="HATPase_c"/>
    <property type="match status" value="1"/>
</dbReference>
<evidence type="ECO:0000256" key="6">
    <source>
        <dbReference type="ARBA" id="ARBA00022679"/>
    </source>
</evidence>
<evidence type="ECO:0000256" key="10">
    <source>
        <dbReference type="ARBA" id="ARBA00022840"/>
    </source>
</evidence>
<comment type="subcellular location">
    <subcellularLocation>
        <location evidence="2">Cell membrane</location>
        <topology evidence="2">Multi-pass membrane protein</topology>
    </subcellularLocation>
</comment>
<dbReference type="InterPro" id="IPR005467">
    <property type="entry name" value="His_kinase_dom"/>
</dbReference>
<keyword evidence="4" id="KW-1003">Cell membrane</keyword>
<dbReference type="STRING" id="1235802.C823_02958"/>
<dbReference type="SMART" id="SM00388">
    <property type="entry name" value="HisKA"/>
    <property type="match status" value="1"/>
</dbReference>
<dbReference type="SUPFAM" id="SSF47384">
    <property type="entry name" value="Homodimeric domain of signal transducing histidine kinase"/>
    <property type="match status" value="1"/>
</dbReference>
<dbReference type="Pfam" id="PF00512">
    <property type="entry name" value="HisKA"/>
    <property type="match status" value="1"/>
</dbReference>
<keyword evidence="9" id="KW-0418">Kinase</keyword>
<evidence type="ECO:0000256" key="7">
    <source>
        <dbReference type="ARBA" id="ARBA00022692"/>
    </source>
</evidence>
<evidence type="ECO:0000256" key="3">
    <source>
        <dbReference type="ARBA" id="ARBA00012438"/>
    </source>
</evidence>
<keyword evidence="10" id="KW-0067">ATP-binding</keyword>
<evidence type="ECO:0000256" key="1">
    <source>
        <dbReference type="ARBA" id="ARBA00000085"/>
    </source>
</evidence>
<dbReference type="PRINTS" id="PR00344">
    <property type="entry name" value="BCTRLSENSOR"/>
</dbReference>
<dbReference type="EC" id="2.7.13.3" evidence="3"/>
<dbReference type="PROSITE" id="PS50109">
    <property type="entry name" value="HIS_KIN"/>
    <property type="match status" value="1"/>
</dbReference>
<comment type="catalytic activity">
    <reaction evidence="1">
        <text>ATP + protein L-histidine = ADP + protein N-phospho-L-histidine.</text>
        <dbReference type="EC" id="2.7.13.3"/>
    </reaction>
</comment>
<name>N2AF30_9FIRM</name>
<reference evidence="16 17" key="1">
    <citation type="journal article" date="2014" name="Genome Announc.">
        <title>Draft genome sequences of the altered schaedler flora, a defined bacterial community from gnotobiotic mice.</title>
        <authorList>
            <person name="Wannemuehler M.J."/>
            <person name="Overstreet A.M."/>
            <person name="Ward D.V."/>
            <person name="Phillips G.J."/>
        </authorList>
    </citation>
    <scope>NUCLEOTIDE SEQUENCE [LARGE SCALE GENOMIC DNA]</scope>
    <source>
        <strain evidence="16 17">ASF492</strain>
    </source>
</reference>
<dbReference type="InterPro" id="IPR036890">
    <property type="entry name" value="HATPase_C_sf"/>
</dbReference>